<proteinExistence type="predicted"/>
<keyword evidence="1" id="KW-0732">Signal</keyword>
<name>A0A512AH91_9SPHN</name>
<feature type="chain" id="PRO_5021757568" evidence="1">
    <location>
        <begin position="23"/>
        <end position="142"/>
    </location>
</feature>
<dbReference type="Proteomes" id="UP000321464">
    <property type="component" value="Unassembled WGS sequence"/>
</dbReference>
<evidence type="ECO:0000313" key="4">
    <source>
        <dbReference type="Proteomes" id="UP000321464"/>
    </source>
</evidence>
<feature type="signal peptide" evidence="1">
    <location>
        <begin position="1"/>
        <end position="22"/>
    </location>
</feature>
<gene>
    <name evidence="3" type="ORF">NSE01_08880</name>
</gene>
<accession>A0A512AH91</accession>
<dbReference type="PANTHER" id="PTHR36919">
    <property type="entry name" value="BLR1215 PROTEIN"/>
    <property type="match status" value="1"/>
</dbReference>
<feature type="domain" description="DUF2147" evidence="2">
    <location>
        <begin position="30"/>
        <end position="139"/>
    </location>
</feature>
<dbReference type="GO" id="GO:0005524">
    <property type="term" value="F:ATP binding"/>
    <property type="evidence" value="ECO:0007669"/>
    <property type="project" value="UniProtKB-KW"/>
</dbReference>
<keyword evidence="3" id="KW-0547">Nucleotide-binding</keyword>
<keyword evidence="4" id="KW-1185">Reference proteome</keyword>
<organism evidence="3 4">
    <name type="scientific">Novosphingobium sediminis</name>
    <dbReference type="NCBI Taxonomy" id="707214"/>
    <lineage>
        <taxon>Bacteria</taxon>
        <taxon>Pseudomonadati</taxon>
        <taxon>Pseudomonadota</taxon>
        <taxon>Alphaproteobacteria</taxon>
        <taxon>Sphingomonadales</taxon>
        <taxon>Sphingomonadaceae</taxon>
        <taxon>Novosphingobium</taxon>
    </lineage>
</organism>
<evidence type="ECO:0000259" key="2">
    <source>
        <dbReference type="Pfam" id="PF09917"/>
    </source>
</evidence>
<comment type="caution">
    <text evidence="3">The sequence shown here is derived from an EMBL/GenBank/DDBJ whole genome shotgun (WGS) entry which is preliminary data.</text>
</comment>
<dbReference type="InterPro" id="IPR019223">
    <property type="entry name" value="DUF2147"/>
</dbReference>
<reference evidence="3 4" key="1">
    <citation type="submission" date="2019-07" db="EMBL/GenBank/DDBJ databases">
        <title>Whole genome shotgun sequence of Novosphingobium sediminis NBRC 106119.</title>
        <authorList>
            <person name="Hosoyama A."/>
            <person name="Uohara A."/>
            <person name="Ohji S."/>
            <person name="Ichikawa N."/>
        </authorList>
    </citation>
    <scope>NUCLEOTIDE SEQUENCE [LARGE SCALE GENOMIC DNA]</scope>
    <source>
        <strain evidence="3 4">NBRC 106119</strain>
    </source>
</reference>
<dbReference type="AlphaFoldDB" id="A0A512AH91"/>
<sequence length="142" mass="14802">MTVRKVWMAGAALLMAAGAGGAAEQASPYGTWRTPERGGLVEVSQCDGGLCGKILGGAPGAAPEDRLDRNNKNPALRGRPLLGMYIFRGLKPAGGSWKGSIYNPNDGGTYSATVSLKAPGTLEVKGCVVWPLCKTQVWAKVK</sequence>
<evidence type="ECO:0000313" key="3">
    <source>
        <dbReference type="EMBL" id="GEN99055.1"/>
    </source>
</evidence>
<evidence type="ECO:0000256" key="1">
    <source>
        <dbReference type="SAM" id="SignalP"/>
    </source>
</evidence>
<protein>
    <submittedName>
        <fullName evidence="3">sn-glycerol-3-phosphate ABC transporter ATP-binding protein</fullName>
    </submittedName>
</protein>
<dbReference type="EMBL" id="BJYR01000006">
    <property type="protein sequence ID" value="GEN99055.1"/>
    <property type="molecule type" value="Genomic_DNA"/>
</dbReference>
<keyword evidence="3" id="KW-0067">ATP-binding</keyword>
<dbReference type="Pfam" id="PF09917">
    <property type="entry name" value="DUF2147"/>
    <property type="match status" value="1"/>
</dbReference>
<dbReference type="Gene3D" id="2.40.128.520">
    <property type="match status" value="1"/>
</dbReference>
<dbReference type="PANTHER" id="PTHR36919:SF2">
    <property type="entry name" value="BLL6627 PROTEIN"/>
    <property type="match status" value="1"/>
</dbReference>